<feature type="region of interest" description="Disordered" evidence="1">
    <location>
        <begin position="22"/>
        <end position="63"/>
    </location>
</feature>
<dbReference type="EMBL" id="AP017372">
    <property type="protein sequence ID" value="BBE11173.1"/>
    <property type="molecule type" value="Genomic_DNA"/>
</dbReference>
<name>A0A2Z6F000_HALHR</name>
<feature type="compositionally biased region" description="Low complexity" evidence="1">
    <location>
        <begin position="24"/>
        <end position="37"/>
    </location>
</feature>
<dbReference type="Proteomes" id="UP000218890">
    <property type="component" value="Chromosome"/>
</dbReference>
<sequence length="63" mass="6689">MPYKMLFAMLLGLLISAGMAGCAGQEQEPAEPGTEPAPEGEDPWGQPEPQQEEDPFGGGGEQW</sequence>
<keyword evidence="2" id="KW-0732">Signal</keyword>
<reference evidence="3" key="1">
    <citation type="submission" date="2016-02" db="EMBL/GenBank/DDBJ databases">
        <title>Halorhodospira halochloris DSM-1059 complete genome, version 2.</title>
        <authorList>
            <person name="Tsukatani Y."/>
        </authorList>
    </citation>
    <scope>NUCLEOTIDE SEQUENCE</scope>
    <source>
        <strain evidence="3">DSM 1059</strain>
    </source>
</reference>
<proteinExistence type="predicted"/>
<evidence type="ECO:0000256" key="1">
    <source>
        <dbReference type="SAM" id="MobiDB-lite"/>
    </source>
</evidence>
<accession>A0A2Z6F000</accession>
<dbReference type="AlphaFoldDB" id="A0A2Z6F000"/>
<evidence type="ECO:0008006" key="5">
    <source>
        <dbReference type="Google" id="ProtNLM"/>
    </source>
</evidence>
<dbReference type="KEGG" id="hhk:HH1059_23950"/>
<dbReference type="RefSeq" id="WP_096406352.1">
    <property type="nucleotide sequence ID" value="NZ_AP017372.2"/>
</dbReference>
<keyword evidence="4" id="KW-1185">Reference proteome</keyword>
<protein>
    <recommendedName>
        <fullName evidence="5">Secreted protein</fullName>
    </recommendedName>
</protein>
<evidence type="ECO:0000313" key="4">
    <source>
        <dbReference type="Proteomes" id="UP000218890"/>
    </source>
</evidence>
<evidence type="ECO:0000256" key="2">
    <source>
        <dbReference type="SAM" id="SignalP"/>
    </source>
</evidence>
<feature type="signal peptide" evidence="2">
    <location>
        <begin position="1"/>
        <end position="20"/>
    </location>
</feature>
<organism evidence="3 4">
    <name type="scientific">Halorhodospira halochloris</name>
    <name type="common">Ectothiorhodospira halochloris</name>
    <dbReference type="NCBI Taxonomy" id="1052"/>
    <lineage>
        <taxon>Bacteria</taxon>
        <taxon>Pseudomonadati</taxon>
        <taxon>Pseudomonadota</taxon>
        <taxon>Gammaproteobacteria</taxon>
        <taxon>Chromatiales</taxon>
        <taxon>Ectothiorhodospiraceae</taxon>
        <taxon>Halorhodospira</taxon>
    </lineage>
</organism>
<gene>
    <name evidence="3" type="ORF">HH1059_23950</name>
</gene>
<feature type="chain" id="PRO_5016454741" description="Secreted protein" evidence="2">
    <location>
        <begin position="21"/>
        <end position="63"/>
    </location>
</feature>
<dbReference type="PROSITE" id="PS51257">
    <property type="entry name" value="PROKAR_LIPOPROTEIN"/>
    <property type="match status" value="1"/>
</dbReference>
<evidence type="ECO:0000313" key="3">
    <source>
        <dbReference type="EMBL" id="BBE11173.1"/>
    </source>
</evidence>